<dbReference type="EMBL" id="CM002910">
    <property type="protein sequence ID" value="KMY88943.1"/>
    <property type="molecule type" value="Genomic_DNA"/>
</dbReference>
<organism evidence="2">
    <name type="scientific">Drosophila simulans</name>
    <name type="common">Fruit fly</name>
    <dbReference type="NCBI Taxonomy" id="7240"/>
    <lineage>
        <taxon>Eukaryota</taxon>
        <taxon>Metazoa</taxon>
        <taxon>Ecdysozoa</taxon>
        <taxon>Arthropoda</taxon>
        <taxon>Hexapoda</taxon>
        <taxon>Insecta</taxon>
        <taxon>Pterygota</taxon>
        <taxon>Neoptera</taxon>
        <taxon>Endopterygota</taxon>
        <taxon>Diptera</taxon>
        <taxon>Brachycera</taxon>
        <taxon>Muscomorpha</taxon>
        <taxon>Ephydroidea</taxon>
        <taxon>Drosophilidae</taxon>
        <taxon>Drosophila</taxon>
        <taxon>Sophophora</taxon>
    </lineage>
</organism>
<feature type="chain" id="PRO_5005321036" description="Protein TsetseEP domain-containing protein" evidence="1">
    <location>
        <begin position="25"/>
        <end position="191"/>
    </location>
</feature>
<feature type="signal peptide" evidence="1">
    <location>
        <begin position="1"/>
        <end position="24"/>
    </location>
</feature>
<evidence type="ECO:0000313" key="2">
    <source>
        <dbReference type="EMBL" id="KMY88943.1"/>
    </source>
</evidence>
<name>A0A0J9QYC2_DROSI</name>
<proteinExistence type="predicted"/>
<reference evidence="2" key="2">
    <citation type="submission" date="2014-06" db="EMBL/GenBank/DDBJ databases">
        <authorList>
            <person name="Hu T."/>
            <person name="Eisen M.B."/>
            <person name="Thornton K.R."/>
            <person name="Andolfatto P."/>
        </authorList>
    </citation>
    <scope>NUCLEOTIDE SEQUENCE</scope>
    <source>
        <strain evidence="2">W501</strain>
    </source>
</reference>
<reference evidence="2" key="3">
    <citation type="submission" date="2015-04" db="EMBL/GenBank/DDBJ databases">
        <authorList>
            <consortium name="FlyBase"/>
        </authorList>
    </citation>
    <scope>NUCLEOTIDE SEQUENCE</scope>
    <source>
        <strain evidence="2">W501</strain>
    </source>
</reference>
<dbReference type="Proteomes" id="UP000035880">
    <property type="component" value="Chromosome 2L"/>
</dbReference>
<gene>
    <name evidence="2" type="primary">Dsim\GD29213</name>
    <name evidence="2" type="ORF">Dsimw501_GD29213</name>
</gene>
<dbReference type="KEGG" id="dsi:Dsimw501_GD29213"/>
<accession>A0A0J9QYC2</accession>
<keyword evidence="1" id="KW-0732">Signal</keyword>
<protein>
    <recommendedName>
        <fullName evidence="3">Protein TsetseEP domain-containing protein</fullName>
    </recommendedName>
</protein>
<dbReference type="OrthoDB" id="7825698at2759"/>
<evidence type="ECO:0008006" key="3">
    <source>
        <dbReference type="Google" id="ProtNLM"/>
    </source>
</evidence>
<sequence length="191" mass="22026">MIKEMYFHLVIAWLAVLLPPNSYPLEPNAENACEFIRNVARFPDDENAWWEKSKSLANSILDNKIYYKRSYRSCNQYVASLQNLKNRGNELSASSPWAQIVEYLNSSAQEYEGGPCTDEEPYSYTYSSNIKTMKNDIRELSQRVKDQIEYHNLVAQIDTNADTVINTLSGFSIPMLKYLTRFPLAKCTLPN</sequence>
<dbReference type="AlphaFoldDB" id="A0A0J9QYC2"/>
<evidence type="ECO:0000256" key="1">
    <source>
        <dbReference type="SAM" id="SignalP"/>
    </source>
</evidence>
<reference evidence="2" key="1">
    <citation type="journal article" date="2013" name="Genome Res.">
        <title>A second-generation assembly of the Drosophila simulans genome provides new insights into patterns of lineage-specific divergence.</title>
        <authorList>
            <person name="Hu T.T."/>
            <person name="Eisen M.B."/>
            <person name="Thornton K.R."/>
            <person name="Andolfatto P."/>
        </authorList>
    </citation>
    <scope>NUCLEOTIDE SEQUENCE [LARGE SCALE GENOMIC DNA]</scope>
    <source>
        <strain evidence="2">W501</strain>
    </source>
</reference>